<dbReference type="InterPro" id="IPR000175">
    <property type="entry name" value="Na/ntran_symport"/>
</dbReference>
<evidence type="ECO:0000256" key="2">
    <source>
        <dbReference type="ARBA" id="ARBA00022448"/>
    </source>
</evidence>
<reference evidence="8 9" key="1">
    <citation type="submission" date="2022-01" db="EMBL/GenBank/DDBJ databases">
        <title>Dethiosulfovibrio faecalis sp. nov., a novel proteolytic, non-sulfur-reducing bacterium isolated from a marine aquaculture solid waste bioreactor.</title>
        <authorList>
            <person name="Grabowski S."/>
            <person name="Apolinario E."/>
            <person name="Schneider N."/>
            <person name="Marshall C.W."/>
            <person name="Sowers K.R."/>
        </authorList>
    </citation>
    <scope>NUCLEOTIDE SEQUENCE [LARGE SCALE GENOMIC DNA]</scope>
    <source>
        <strain evidence="8 9">DSM 12537</strain>
    </source>
</reference>
<evidence type="ECO:0000256" key="5">
    <source>
        <dbReference type="ARBA" id="ARBA00023136"/>
    </source>
</evidence>
<comment type="similarity">
    <text evidence="6">Belongs to the sodium:neurotransmitter symporter (SNF) (TC 2.A.22) family.</text>
</comment>
<dbReference type="Proteomes" id="UP001200430">
    <property type="component" value="Unassembled WGS sequence"/>
</dbReference>
<dbReference type="PRINTS" id="PR00176">
    <property type="entry name" value="NANEUSMPORT"/>
</dbReference>
<comment type="subcellular location">
    <subcellularLocation>
        <location evidence="1">Membrane</location>
        <topology evidence="1">Multi-pass membrane protein</topology>
    </subcellularLocation>
</comment>
<dbReference type="RefSeq" id="WP_236098474.1">
    <property type="nucleotide sequence ID" value="NZ_JAKGUD010000002.1"/>
</dbReference>
<dbReference type="PANTHER" id="PTHR42948:SF1">
    <property type="entry name" value="TRANSPORTER"/>
    <property type="match status" value="1"/>
</dbReference>
<feature type="transmembrane region" description="Helical" evidence="7">
    <location>
        <begin position="305"/>
        <end position="335"/>
    </location>
</feature>
<keyword evidence="6" id="KW-0769">Symport</keyword>
<keyword evidence="9" id="KW-1185">Reference proteome</keyword>
<dbReference type="NCBIfam" id="NF037979">
    <property type="entry name" value="Na_transp"/>
    <property type="match status" value="1"/>
</dbReference>
<dbReference type="PROSITE" id="PS00610">
    <property type="entry name" value="NA_NEUROTRAN_SYMP_1"/>
    <property type="match status" value="1"/>
</dbReference>
<feature type="transmembrane region" description="Helical" evidence="7">
    <location>
        <begin position="45"/>
        <end position="69"/>
    </location>
</feature>
<dbReference type="SUPFAM" id="SSF161070">
    <property type="entry name" value="SNF-like"/>
    <property type="match status" value="1"/>
</dbReference>
<evidence type="ECO:0000256" key="3">
    <source>
        <dbReference type="ARBA" id="ARBA00022692"/>
    </source>
</evidence>
<evidence type="ECO:0000256" key="7">
    <source>
        <dbReference type="SAM" id="Phobius"/>
    </source>
</evidence>
<gene>
    <name evidence="8" type="ORF">L2W38_02905</name>
</gene>
<dbReference type="EMBL" id="JAKGUD010000002">
    <property type="protein sequence ID" value="MCF4141768.1"/>
    <property type="molecule type" value="Genomic_DNA"/>
</dbReference>
<feature type="transmembrane region" description="Helical" evidence="7">
    <location>
        <begin position="89"/>
        <end position="109"/>
    </location>
</feature>
<keyword evidence="5 7" id="KW-0472">Membrane</keyword>
<evidence type="ECO:0000313" key="8">
    <source>
        <dbReference type="EMBL" id="MCF4141768.1"/>
    </source>
</evidence>
<feature type="transmembrane region" description="Helical" evidence="7">
    <location>
        <begin position="146"/>
        <end position="164"/>
    </location>
</feature>
<dbReference type="PANTHER" id="PTHR42948">
    <property type="entry name" value="TRANSPORTER"/>
    <property type="match status" value="1"/>
</dbReference>
<evidence type="ECO:0000256" key="1">
    <source>
        <dbReference type="ARBA" id="ARBA00004141"/>
    </source>
</evidence>
<keyword evidence="2 6" id="KW-0813">Transport</keyword>
<feature type="transmembrane region" description="Helical" evidence="7">
    <location>
        <begin position="176"/>
        <end position="194"/>
    </location>
</feature>
<protein>
    <recommendedName>
        <fullName evidence="6">Transporter</fullName>
    </recommendedName>
</protein>
<keyword evidence="3 6" id="KW-0812">Transmembrane</keyword>
<dbReference type="InterPro" id="IPR037272">
    <property type="entry name" value="SNS_sf"/>
</dbReference>
<feature type="transmembrane region" description="Helical" evidence="7">
    <location>
        <begin position="12"/>
        <end position="33"/>
    </location>
</feature>
<feature type="transmembrane region" description="Helical" evidence="7">
    <location>
        <begin position="344"/>
        <end position="365"/>
    </location>
</feature>
<feature type="transmembrane region" description="Helical" evidence="7">
    <location>
        <begin position="418"/>
        <end position="442"/>
    </location>
</feature>
<evidence type="ECO:0000256" key="4">
    <source>
        <dbReference type="ARBA" id="ARBA00022989"/>
    </source>
</evidence>
<name>A0ABS9EPN1_9BACT</name>
<evidence type="ECO:0000256" key="6">
    <source>
        <dbReference type="RuleBase" id="RU003732"/>
    </source>
</evidence>
<dbReference type="InterPro" id="IPR047218">
    <property type="entry name" value="YocR/YhdH-like"/>
</dbReference>
<dbReference type="PROSITE" id="PS50267">
    <property type="entry name" value="NA_NEUROTRAN_SYMP_3"/>
    <property type="match status" value="1"/>
</dbReference>
<feature type="transmembrane region" description="Helical" evidence="7">
    <location>
        <begin position="214"/>
        <end position="241"/>
    </location>
</feature>
<comment type="caution">
    <text evidence="8">The sequence shown here is derived from an EMBL/GenBank/DDBJ whole genome shotgun (WGS) entry which is preliminary data.</text>
</comment>
<feature type="transmembrane region" description="Helical" evidence="7">
    <location>
        <begin position="385"/>
        <end position="406"/>
    </location>
</feature>
<dbReference type="CDD" id="cd10336">
    <property type="entry name" value="SLC6sbd_Tyt1-Like"/>
    <property type="match status" value="1"/>
</dbReference>
<keyword evidence="4 7" id="KW-1133">Transmembrane helix</keyword>
<evidence type="ECO:0000313" key="9">
    <source>
        <dbReference type="Proteomes" id="UP001200430"/>
    </source>
</evidence>
<feature type="transmembrane region" description="Helical" evidence="7">
    <location>
        <begin position="253"/>
        <end position="279"/>
    </location>
</feature>
<dbReference type="Pfam" id="PF00209">
    <property type="entry name" value="SNF"/>
    <property type="match status" value="2"/>
</dbReference>
<sequence length="447" mass="47388">MANQVEQQREQWGSKIGFILAAAGSAVGLGNIWKFPYVTGTNGGGAFVVIYVAMVACIGFSVMLAELVIGRNAQLNAVGAFKKIKGGAWPAVGWLGLACGFLILSYYGVVGGWTIKYILHSFTGLMEVAAAGQAGDAFGGFISNPIMVILYQALFMFVTIWVVYRGVGEGIERYCKVLMPGLFILLIVLIGRSVTLEGAGEGISFYLKPDFSKVTAGTVLAALGQAFFSLSLGMGCMITYGSYLQKDISLPGAAAQVCFLDTMVALLAGLVIFPAVFAFGVEPGAGPGLTFITLPGIFAQMPGGMIWSALFFLLLFVAALTSAISLLEVACAYFIDKGWSRAKAAWTMGTLIFLLGIPSGISLGGGLKIAGKDFMDVAGFFTDQIMMPLGGMLISIFVGWVIADVAKDEVTGNGRIPVFAGFDIWMIFVKFVSPLAILYIFITGLKW</sequence>
<accession>A0ABS9EPN1</accession>
<proteinExistence type="inferred from homology"/>
<organism evidence="8 9">
    <name type="scientific">Dethiosulfovibrio marinus</name>
    <dbReference type="NCBI Taxonomy" id="133532"/>
    <lineage>
        <taxon>Bacteria</taxon>
        <taxon>Thermotogati</taxon>
        <taxon>Synergistota</taxon>
        <taxon>Synergistia</taxon>
        <taxon>Synergistales</taxon>
        <taxon>Dethiosulfovibrionaceae</taxon>
        <taxon>Dethiosulfovibrio</taxon>
    </lineage>
</organism>